<keyword evidence="3" id="KW-1185">Reference proteome</keyword>
<dbReference type="InterPro" id="IPR038694">
    <property type="entry name" value="DUF427_sf"/>
</dbReference>
<dbReference type="Pfam" id="PF04248">
    <property type="entry name" value="NTP_transf_9"/>
    <property type="match status" value="1"/>
</dbReference>
<organism evidence="2 3">
    <name type="scientific">Tenggerimyces flavus</name>
    <dbReference type="NCBI Taxonomy" id="1708749"/>
    <lineage>
        <taxon>Bacteria</taxon>
        <taxon>Bacillati</taxon>
        <taxon>Actinomycetota</taxon>
        <taxon>Actinomycetes</taxon>
        <taxon>Propionibacteriales</taxon>
        <taxon>Nocardioidaceae</taxon>
        <taxon>Tenggerimyces</taxon>
    </lineage>
</organism>
<sequence>MSITMRELLFGAVDEVRREPTEWRLRVRFGDTEIVDTTKAVLVWEPRRVVPSYAVPLTDLRVPLATSQEAPPADPGGLLHPGISFAVHSAKGESFDVVVGETTLPAAAFRLEDSQLDQHAVLDFDAFDAWYEEDELLVSHAREPYHWVRTLPSSRHVRIEHHGILIAESTRPTFVYETSLPVRYYLPREDVVADLTPSSTRTACAYKGHASYFSAPGLTDIAWSYPEPRKQVADLAGLVAFYDDLLDVYVDGVLREKSNSVLAKLLLDEFAVHTAPA</sequence>
<gene>
    <name evidence="2" type="ORF">ACFOUW_33430</name>
</gene>
<evidence type="ECO:0000313" key="2">
    <source>
        <dbReference type="EMBL" id="MFC3765778.1"/>
    </source>
</evidence>
<reference evidence="3" key="1">
    <citation type="journal article" date="2019" name="Int. J. Syst. Evol. Microbiol.">
        <title>The Global Catalogue of Microorganisms (GCM) 10K type strain sequencing project: providing services to taxonomists for standard genome sequencing and annotation.</title>
        <authorList>
            <consortium name="The Broad Institute Genomics Platform"/>
            <consortium name="The Broad Institute Genome Sequencing Center for Infectious Disease"/>
            <person name="Wu L."/>
            <person name="Ma J."/>
        </authorList>
    </citation>
    <scope>NUCLEOTIDE SEQUENCE [LARGE SCALE GENOMIC DNA]</scope>
    <source>
        <strain evidence="3">CGMCC 4.7241</strain>
    </source>
</reference>
<dbReference type="EMBL" id="JBHRZH010000043">
    <property type="protein sequence ID" value="MFC3765778.1"/>
    <property type="molecule type" value="Genomic_DNA"/>
</dbReference>
<name>A0ABV7YLM1_9ACTN</name>
<evidence type="ECO:0000313" key="3">
    <source>
        <dbReference type="Proteomes" id="UP001595699"/>
    </source>
</evidence>
<protein>
    <submittedName>
        <fullName evidence="2">DUF427 domain-containing protein</fullName>
    </submittedName>
</protein>
<accession>A0ABV7YLM1</accession>
<comment type="caution">
    <text evidence="2">The sequence shown here is derived from an EMBL/GenBank/DDBJ whole genome shotgun (WGS) entry which is preliminary data.</text>
</comment>
<evidence type="ECO:0000259" key="1">
    <source>
        <dbReference type="Pfam" id="PF04248"/>
    </source>
</evidence>
<dbReference type="PANTHER" id="PTHR34310">
    <property type="entry name" value="DUF427 DOMAIN PROTEIN (AFU_ORTHOLOGUE AFUA_3G02220)"/>
    <property type="match status" value="1"/>
</dbReference>
<dbReference type="Gene3D" id="2.170.150.40">
    <property type="entry name" value="Domain of unknown function (DUF427)"/>
    <property type="match status" value="2"/>
</dbReference>
<dbReference type="PANTHER" id="PTHR34310:SF9">
    <property type="entry name" value="BLR5716 PROTEIN"/>
    <property type="match status" value="1"/>
</dbReference>
<proteinExistence type="predicted"/>
<dbReference type="Proteomes" id="UP001595699">
    <property type="component" value="Unassembled WGS sequence"/>
</dbReference>
<feature type="domain" description="DUF427" evidence="1">
    <location>
        <begin position="157"/>
        <end position="243"/>
    </location>
</feature>
<dbReference type="InterPro" id="IPR007361">
    <property type="entry name" value="DUF427"/>
</dbReference>
<dbReference type="RefSeq" id="WP_205121050.1">
    <property type="nucleotide sequence ID" value="NZ_JAFBCM010000001.1"/>
</dbReference>